<accession>A0A8T0XAX0</accession>
<evidence type="ECO:0000259" key="1">
    <source>
        <dbReference type="Pfam" id="PF03478"/>
    </source>
</evidence>
<reference evidence="2" key="1">
    <citation type="submission" date="2020-05" db="EMBL/GenBank/DDBJ databases">
        <title>WGS assembly of Panicum virgatum.</title>
        <authorList>
            <person name="Lovell J.T."/>
            <person name="Jenkins J."/>
            <person name="Shu S."/>
            <person name="Juenger T.E."/>
            <person name="Schmutz J."/>
        </authorList>
    </citation>
    <scope>NUCLEOTIDE SEQUENCE</scope>
    <source>
        <strain evidence="2">AP13</strain>
    </source>
</reference>
<gene>
    <name evidence="2" type="ORF">PVAP13_1KG040900</name>
</gene>
<dbReference type="OrthoDB" id="600273at2759"/>
<dbReference type="Proteomes" id="UP000823388">
    <property type="component" value="Chromosome 1K"/>
</dbReference>
<keyword evidence="3" id="KW-1185">Reference proteome</keyword>
<proteinExistence type="predicted"/>
<dbReference type="PANTHER" id="PTHR33165:SF86">
    <property type="entry name" value="EXPRESSED PROTEIN"/>
    <property type="match status" value="1"/>
</dbReference>
<comment type="caution">
    <text evidence="2">The sequence shown here is derived from an EMBL/GenBank/DDBJ whole genome shotgun (WGS) entry which is preliminary data.</text>
</comment>
<dbReference type="InterPro" id="IPR005174">
    <property type="entry name" value="KIB1-4_b-propeller"/>
</dbReference>
<dbReference type="AlphaFoldDB" id="A0A8T0XAX0"/>
<evidence type="ECO:0000313" key="2">
    <source>
        <dbReference type="EMBL" id="KAG2655858.1"/>
    </source>
</evidence>
<protein>
    <recommendedName>
        <fullName evidence="1">KIB1-4 beta-propeller domain-containing protein</fullName>
    </recommendedName>
</protein>
<name>A0A8T0XAX0_PANVG</name>
<evidence type="ECO:0000313" key="3">
    <source>
        <dbReference type="Proteomes" id="UP000823388"/>
    </source>
</evidence>
<dbReference type="PANTHER" id="PTHR33165">
    <property type="entry name" value="F-BOX DOMAIN CONTAINING PROTEIN-LIKE-RELATED"/>
    <property type="match status" value="1"/>
</dbReference>
<dbReference type="EMBL" id="CM029037">
    <property type="protein sequence ID" value="KAG2655858.1"/>
    <property type="molecule type" value="Genomic_DNA"/>
</dbReference>
<organism evidence="2 3">
    <name type="scientific">Panicum virgatum</name>
    <name type="common">Blackwell switchgrass</name>
    <dbReference type="NCBI Taxonomy" id="38727"/>
    <lineage>
        <taxon>Eukaryota</taxon>
        <taxon>Viridiplantae</taxon>
        <taxon>Streptophyta</taxon>
        <taxon>Embryophyta</taxon>
        <taxon>Tracheophyta</taxon>
        <taxon>Spermatophyta</taxon>
        <taxon>Magnoliopsida</taxon>
        <taxon>Liliopsida</taxon>
        <taxon>Poales</taxon>
        <taxon>Poaceae</taxon>
        <taxon>PACMAD clade</taxon>
        <taxon>Panicoideae</taxon>
        <taxon>Panicodae</taxon>
        <taxon>Paniceae</taxon>
        <taxon>Panicinae</taxon>
        <taxon>Panicum</taxon>
        <taxon>Panicum sect. Hiantes</taxon>
    </lineage>
</organism>
<feature type="domain" description="KIB1-4 beta-propeller" evidence="1">
    <location>
        <begin position="100"/>
        <end position="333"/>
    </location>
</feature>
<dbReference type="Pfam" id="PF03478">
    <property type="entry name" value="Beta-prop_KIB1-4"/>
    <property type="match status" value="1"/>
</dbReference>
<sequence>MAGWSSLPGDLVNLVADRLLTTSDLDSYMDLRAVCHGWRSATADPRKSPREPRFRPRDWVTLGEAHQSDGARLFVNAATGRFVRKDLRPVFQSYFLLVAGAGGGSLVLAGGSSPHAACLLNPFTGSFVQFAAPVPPELELELKVAAHVIGGSSPKLILLRVGADNTTIYWADPNSGSFNVFKQNHCDSRLAGQALVGGIYAAGLELEQHGSPPSTLLHPTVSKIMGLVKTRPPLTNDYFSSNATLAWRNCFLVESAGEILICFVLRRWPKVYMEVFKMATGSNALEQVKSIGNRAIFVGARRSLSVDADKFASVEANCIYYVHGSSSSYHVYNLEDEEEVRGGGAFVELHHRTFSMKACPSVVQLLCRYTSNVEHSQLGLELLRQRLREWDISMQDCAYH</sequence>